<evidence type="ECO:0000313" key="4">
    <source>
        <dbReference type="Proteomes" id="UP000481643"/>
    </source>
</evidence>
<dbReference type="EMBL" id="WBVX01000004">
    <property type="protein sequence ID" value="KAB2688472.1"/>
    <property type="molecule type" value="Genomic_DNA"/>
</dbReference>
<dbReference type="InterPro" id="IPR005180">
    <property type="entry name" value="DUF302"/>
</dbReference>
<protein>
    <submittedName>
        <fullName evidence="3">DUF302 domain-containing protein</fullName>
    </submittedName>
</protein>
<proteinExistence type="predicted"/>
<gene>
    <name evidence="3" type="ORF">F9L08_06200</name>
</gene>
<dbReference type="SUPFAM" id="SSF103247">
    <property type="entry name" value="TT1751-like"/>
    <property type="match status" value="1"/>
</dbReference>
<keyword evidence="1" id="KW-0732">Signal</keyword>
<dbReference type="CDD" id="cd14797">
    <property type="entry name" value="DUF302"/>
    <property type="match status" value="1"/>
</dbReference>
<name>A0A6L3YV19_9HYPH</name>
<dbReference type="AlphaFoldDB" id="A0A6L3YV19"/>
<comment type="caution">
    <text evidence="3">The sequence shown here is derived from an EMBL/GenBank/DDBJ whole genome shotgun (WGS) entry which is preliminary data.</text>
</comment>
<dbReference type="Proteomes" id="UP000481643">
    <property type="component" value="Unassembled WGS sequence"/>
</dbReference>
<organism evidence="3 4">
    <name type="scientific">Brucella tritici</name>
    <dbReference type="NCBI Taxonomy" id="94626"/>
    <lineage>
        <taxon>Bacteria</taxon>
        <taxon>Pseudomonadati</taxon>
        <taxon>Pseudomonadota</taxon>
        <taxon>Alphaproteobacteria</taxon>
        <taxon>Hyphomicrobiales</taxon>
        <taxon>Brucellaceae</taxon>
        <taxon>Brucella/Ochrobactrum group</taxon>
        <taxon>Brucella</taxon>
    </lineage>
</organism>
<dbReference type="PANTHER" id="PTHR38342:SF2">
    <property type="entry name" value="INNER MEMBRANE OR EXPORTED"/>
    <property type="match status" value="1"/>
</dbReference>
<sequence length="153" mass="16233">MRSLIFCLVTLLPTIAFADPVARDGWTVMPTTHAYSDLVARVKEATKQNGMNVVTEAGPTEAAAARGITIPGNKVLGVFNNSFAVRMLKASEAAMIEAPVRFYVTEQPNGNATLSWKKPSFVFAPYASDGADVVPIAAELDTIFATIGAQAAK</sequence>
<dbReference type="Gene3D" id="3.30.310.70">
    <property type="entry name" value="TT1751-like domain"/>
    <property type="match status" value="1"/>
</dbReference>
<feature type="chain" id="PRO_5027077225" evidence="1">
    <location>
        <begin position="19"/>
        <end position="153"/>
    </location>
</feature>
<dbReference type="Pfam" id="PF03625">
    <property type="entry name" value="DUF302"/>
    <property type="match status" value="1"/>
</dbReference>
<feature type="domain" description="DUF302" evidence="2">
    <location>
        <begin position="61"/>
        <end position="119"/>
    </location>
</feature>
<evidence type="ECO:0000313" key="3">
    <source>
        <dbReference type="EMBL" id="KAB2688472.1"/>
    </source>
</evidence>
<reference evidence="3 4" key="1">
    <citation type="submission" date="2019-09" db="EMBL/GenBank/DDBJ databases">
        <title>Taxonomic organization of the family Brucellaceae based on a phylogenomic approach.</title>
        <authorList>
            <person name="Leclercq S."/>
            <person name="Cloeckaert A."/>
            <person name="Zygmunt M.S."/>
        </authorList>
    </citation>
    <scope>NUCLEOTIDE SEQUENCE [LARGE SCALE GENOMIC DNA]</scope>
    <source>
        <strain evidence="3 4">WS1830</strain>
    </source>
</reference>
<dbReference type="InterPro" id="IPR035923">
    <property type="entry name" value="TT1751-like_sf"/>
</dbReference>
<dbReference type="PANTHER" id="PTHR38342">
    <property type="entry name" value="SLR5037 PROTEIN"/>
    <property type="match status" value="1"/>
</dbReference>
<feature type="signal peptide" evidence="1">
    <location>
        <begin position="1"/>
        <end position="18"/>
    </location>
</feature>
<accession>A0A6L3YV19</accession>
<evidence type="ECO:0000259" key="2">
    <source>
        <dbReference type="Pfam" id="PF03625"/>
    </source>
</evidence>
<evidence type="ECO:0000256" key="1">
    <source>
        <dbReference type="SAM" id="SignalP"/>
    </source>
</evidence>